<evidence type="ECO:0000256" key="4">
    <source>
        <dbReference type="ARBA" id="ARBA00022598"/>
    </source>
</evidence>
<dbReference type="SUPFAM" id="SSF55186">
    <property type="entry name" value="ThrRS/AlaRS common domain"/>
    <property type="match status" value="1"/>
</dbReference>
<dbReference type="Gene3D" id="3.40.50.800">
    <property type="entry name" value="Anticodon-binding domain"/>
    <property type="match status" value="1"/>
</dbReference>
<dbReference type="GO" id="GO:0005524">
    <property type="term" value="F:ATP binding"/>
    <property type="evidence" value="ECO:0007669"/>
    <property type="project" value="UniProtKB-UniRule"/>
</dbReference>
<dbReference type="Pfam" id="PF00587">
    <property type="entry name" value="tRNA-synt_2b"/>
    <property type="match status" value="1"/>
</dbReference>
<feature type="domain" description="Aminoacyl-transfer RNA synthetases class-II family profile" evidence="14">
    <location>
        <begin position="234"/>
        <end position="544"/>
    </location>
</feature>
<evidence type="ECO:0000256" key="1">
    <source>
        <dbReference type="ARBA" id="ARBA00008226"/>
    </source>
</evidence>
<dbReference type="SMART" id="SM00863">
    <property type="entry name" value="tRNA_SAD"/>
    <property type="match status" value="1"/>
</dbReference>
<feature type="binding site" evidence="13">
    <location>
        <position position="521"/>
    </location>
    <ligand>
        <name>Zn(2+)</name>
        <dbReference type="ChEBI" id="CHEBI:29105"/>
        <note>catalytic</note>
    </ligand>
</feature>
<comment type="caution">
    <text evidence="13">Lacks conserved residue(s) required for the propagation of feature annotation.</text>
</comment>
<evidence type="ECO:0000259" key="14">
    <source>
        <dbReference type="PROSITE" id="PS50862"/>
    </source>
</evidence>
<evidence type="ECO:0000256" key="10">
    <source>
        <dbReference type="ARBA" id="ARBA00022917"/>
    </source>
</evidence>
<evidence type="ECO:0000256" key="11">
    <source>
        <dbReference type="ARBA" id="ARBA00023146"/>
    </source>
</evidence>
<dbReference type="InterPro" id="IPR002320">
    <property type="entry name" value="Thr-tRNA-ligase_IIa"/>
</dbReference>
<evidence type="ECO:0000256" key="7">
    <source>
        <dbReference type="ARBA" id="ARBA00022833"/>
    </source>
</evidence>
<dbReference type="InterPro" id="IPR002314">
    <property type="entry name" value="aa-tRNA-synt_IIb"/>
</dbReference>
<keyword evidence="2 13" id="KW-0963">Cytoplasm</keyword>
<dbReference type="FunFam" id="3.10.20.30:FF:000005">
    <property type="entry name" value="Threonine--tRNA ligase"/>
    <property type="match status" value="1"/>
</dbReference>
<dbReference type="EMBL" id="CP010586">
    <property type="protein sequence ID" value="AKP79745.1"/>
    <property type="molecule type" value="Genomic_DNA"/>
</dbReference>
<evidence type="ECO:0000256" key="9">
    <source>
        <dbReference type="ARBA" id="ARBA00022884"/>
    </source>
</evidence>
<dbReference type="EC" id="6.1.1.3" evidence="13"/>
<dbReference type="GO" id="GO:0005737">
    <property type="term" value="C:cytoplasm"/>
    <property type="evidence" value="ECO:0007669"/>
    <property type="project" value="UniProtKB-SubCell"/>
</dbReference>
<feature type="domain" description="TGS" evidence="15">
    <location>
        <begin position="3"/>
        <end position="64"/>
    </location>
</feature>
<comment type="subcellular location">
    <subcellularLocation>
        <location evidence="13">Cytoplasm</location>
    </subcellularLocation>
</comment>
<name>A0A806UDW2_PRIMG</name>
<comment type="catalytic activity">
    <reaction evidence="12 13">
        <text>tRNA(Thr) + L-threonine + ATP = L-threonyl-tRNA(Thr) + AMP + diphosphate + H(+)</text>
        <dbReference type="Rhea" id="RHEA:24624"/>
        <dbReference type="Rhea" id="RHEA-COMP:9670"/>
        <dbReference type="Rhea" id="RHEA-COMP:9704"/>
        <dbReference type="ChEBI" id="CHEBI:15378"/>
        <dbReference type="ChEBI" id="CHEBI:30616"/>
        <dbReference type="ChEBI" id="CHEBI:33019"/>
        <dbReference type="ChEBI" id="CHEBI:57926"/>
        <dbReference type="ChEBI" id="CHEBI:78442"/>
        <dbReference type="ChEBI" id="CHEBI:78534"/>
        <dbReference type="ChEBI" id="CHEBI:456215"/>
        <dbReference type="EC" id="6.1.1.3"/>
    </reaction>
</comment>
<dbReference type="CDD" id="cd01667">
    <property type="entry name" value="TGS_ThrRS"/>
    <property type="match status" value="1"/>
</dbReference>
<dbReference type="InterPro" id="IPR045864">
    <property type="entry name" value="aa-tRNA-synth_II/BPL/LPL"/>
</dbReference>
<dbReference type="SUPFAM" id="SSF52954">
    <property type="entry name" value="Class II aaRS ABD-related"/>
    <property type="match status" value="1"/>
</dbReference>
<keyword evidence="3 13" id="KW-0820">tRNA-binding</keyword>
<dbReference type="Gene3D" id="3.10.20.30">
    <property type="match status" value="1"/>
</dbReference>
<evidence type="ECO:0000256" key="2">
    <source>
        <dbReference type="ARBA" id="ARBA00022490"/>
    </source>
</evidence>
<evidence type="ECO:0000256" key="5">
    <source>
        <dbReference type="ARBA" id="ARBA00022723"/>
    </source>
</evidence>
<dbReference type="Gene3D" id="3.30.980.10">
    <property type="entry name" value="Threonyl-trna Synthetase, Chain A, domain 2"/>
    <property type="match status" value="1"/>
</dbReference>
<sequence length="645" mass="73918">MSEVIKMTFPDGAVKEYPKGSSTEDIAASISPGLKKKALAGKVNGELLDLRTPIEQDGSLEIITQDAPEALEIMRHSTAHLMAQAIKRLYKDVKVQLGVGPVIENGFYYDIDMEESITPEDLGRIEKEMKKIVNSNIEIERKEVSREEAIQLFKEVGDELKLELIDAIPAGEKVTIYQQGEFFDLCRGVHVPSTGKIKEFKLLSVAGAYWRGDSDNQMLQRIYGTAFFTKADLDEHLRLLEEAKERDHRKLGKELNLFTNSQKVGQGLPLWLPKGATIRRIIERYIVDKEVSLGYQHVYTPVLGSVELYKTSGHWEHYQDDMFPAMEMDNEDLVLRPMNCPHHMMVYKQGIHSYRELPIRIAELGTMHRYEMSGALSGLQRVRGMTLNDAHIFVRPDQIKEEFIRVVRLVEAVYKDFGFENYSFRLSYRDPEDTEKYFDDDAMWEKAQSMLKDAMDELDLDYYEAEGEAAFYGPKLDVQVKTALGKEETLSTVQLDFLLPERFDLTYVGEDGKQHRPVVIHRGVVSTMERFVAFLIEEYKGAFPTWLAPVQVQVIPVSPTVHLEYAKEVQEQLQLAGIRVELDSRDEKIGYKIREAQMQKIPYMLVVGDKEVEDKAVNVRKYGEQNSETVDFQAFLQNVKAEASR</sequence>
<keyword evidence="4 13" id="KW-0436">Ligase</keyword>
<dbReference type="InterPro" id="IPR004154">
    <property type="entry name" value="Anticodon-bd"/>
</dbReference>
<dbReference type="CDD" id="cd00771">
    <property type="entry name" value="ThrRS_core"/>
    <property type="match status" value="1"/>
</dbReference>
<evidence type="ECO:0000313" key="16">
    <source>
        <dbReference type="EMBL" id="AKP79745.1"/>
    </source>
</evidence>
<feature type="binding site" evidence="13">
    <location>
        <position position="340"/>
    </location>
    <ligand>
        <name>Zn(2+)</name>
        <dbReference type="ChEBI" id="CHEBI:29105"/>
        <note>catalytic</note>
    </ligand>
</feature>
<dbReference type="Pfam" id="PF03129">
    <property type="entry name" value="HGTP_anticodon"/>
    <property type="match status" value="1"/>
</dbReference>
<keyword evidence="9 13" id="KW-0694">RNA-binding</keyword>
<dbReference type="Gene3D" id="3.30.930.10">
    <property type="entry name" value="Bira Bifunctional Protein, Domain 2"/>
    <property type="match status" value="1"/>
</dbReference>
<keyword evidence="7 13" id="KW-0862">Zinc</keyword>
<organism evidence="16 17">
    <name type="scientific">Priestia megaterium Q3</name>
    <dbReference type="NCBI Taxonomy" id="1452722"/>
    <lineage>
        <taxon>Bacteria</taxon>
        <taxon>Bacillati</taxon>
        <taxon>Bacillota</taxon>
        <taxon>Bacilli</taxon>
        <taxon>Bacillales</taxon>
        <taxon>Bacillaceae</taxon>
        <taxon>Priestia</taxon>
    </lineage>
</organism>
<dbReference type="FunFam" id="3.30.980.10:FF:000005">
    <property type="entry name" value="Threonyl-tRNA synthetase, mitochondrial"/>
    <property type="match status" value="1"/>
</dbReference>
<dbReference type="Pfam" id="PF07973">
    <property type="entry name" value="tRNA_SAD"/>
    <property type="match status" value="1"/>
</dbReference>
<dbReference type="InterPro" id="IPR018163">
    <property type="entry name" value="Thr/Ala-tRNA-synth_IIc_edit"/>
</dbReference>
<keyword evidence="11 13" id="KW-0030">Aminoacyl-tRNA synthetase</keyword>
<comment type="cofactor">
    <cofactor evidence="13">
        <name>Zn(2+)</name>
        <dbReference type="ChEBI" id="CHEBI:29105"/>
    </cofactor>
    <text evidence="13">Binds 1 zinc ion per subunit.</text>
</comment>
<gene>
    <name evidence="13 16" type="primary">thrS</name>
    <name evidence="16" type="ORF">AS52_04791</name>
</gene>
<dbReference type="GO" id="GO:0006435">
    <property type="term" value="P:threonyl-tRNA aminoacylation"/>
    <property type="evidence" value="ECO:0007669"/>
    <property type="project" value="UniProtKB-UniRule"/>
</dbReference>
<dbReference type="InterPro" id="IPR047246">
    <property type="entry name" value="ThrRS_anticodon"/>
</dbReference>
<dbReference type="InterPro" id="IPR036621">
    <property type="entry name" value="Anticodon-bd_dom_sf"/>
</dbReference>
<dbReference type="PROSITE" id="PS50862">
    <property type="entry name" value="AA_TRNA_LIGASE_II"/>
    <property type="match status" value="1"/>
</dbReference>
<comment type="similarity">
    <text evidence="1 13">Belongs to the class-II aminoacyl-tRNA synthetase family.</text>
</comment>
<protein>
    <recommendedName>
        <fullName evidence="13">Threonine--tRNA ligase</fullName>
        <ecNumber evidence="13">6.1.1.3</ecNumber>
    </recommendedName>
    <alternativeName>
        <fullName evidence="13">Threonyl-tRNA synthetase</fullName>
        <shortName evidence="13">ThrRS</shortName>
    </alternativeName>
</protein>
<dbReference type="PANTHER" id="PTHR11451:SF56">
    <property type="entry name" value="THREONINE--TRNA LIGASE 1"/>
    <property type="match status" value="1"/>
</dbReference>
<dbReference type="AlphaFoldDB" id="A0A806UDW2"/>
<keyword evidence="10 13" id="KW-0648">Protein biosynthesis</keyword>
<dbReference type="InterPro" id="IPR012676">
    <property type="entry name" value="TGS-like"/>
</dbReference>
<dbReference type="PANTHER" id="PTHR11451">
    <property type="entry name" value="THREONINE-TRNA LIGASE"/>
    <property type="match status" value="1"/>
</dbReference>
<comment type="subunit">
    <text evidence="13">Homodimer.</text>
</comment>
<dbReference type="HAMAP" id="MF_00184">
    <property type="entry name" value="Thr_tRNA_synth"/>
    <property type="match status" value="1"/>
</dbReference>
<evidence type="ECO:0000256" key="6">
    <source>
        <dbReference type="ARBA" id="ARBA00022741"/>
    </source>
</evidence>
<dbReference type="GO" id="GO:0004829">
    <property type="term" value="F:threonine-tRNA ligase activity"/>
    <property type="evidence" value="ECO:0007669"/>
    <property type="project" value="UniProtKB-UniRule"/>
</dbReference>
<keyword evidence="5 13" id="KW-0479">Metal-binding</keyword>
<dbReference type="InterPro" id="IPR004095">
    <property type="entry name" value="TGS"/>
</dbReference>
<proteinExistence type="inferred from homology"/>
<evidence type="ECO:0000256" key="12">
    <source>
        <dbReference type="ARBA" id="ARBA00049515"/>
    </source>
</evidence>
<keyword evidence="6 13" id="KW-0547">Nucleotide-binding</keyword>
<dbReference type="Pfam" id="PF02824">
    <property type="entry name" value="TGS"/>
    <property type="match status" value="1"/>
</dbReference>
<dbReference type="PRINTS" id="PR01047">
    <property type="entry name" value="TRNASYNTHTHR"/>
</dbReference>
<dbReference type="CDD" id="cd00860">
    <property type="entry name" value="ThrRS_anticodon"/>
    <property type="match status" value="1"/>
</dbReference>
<dbReference type="FunFam" id="3.30.930.10:FF:000002">
    <property type="entry name" value="Threonine--tRNA ligase"/>
    <property type="match status" value="1"/>
</dbReference>
<evidence type="ECO:0000259" key="15">
    <source>
        <dbReference type="PROSITE" id="PS51880"/>
    </source>
</evidence>
<dbReference type="SUPFAM" id="SSF81271">
    <property type="entry name" value="TGS-like"/>
    <property type="match status" value="1"/>
</dbReference>
<dbReference type="Proteomes" id="UP000036410">
    <property type="component" value="Chromosome"/>
</dbReference>
<dbReference type="InterPro" id="IPR033728">
    <property type="entry name" value="ThrRS_core"/>
</dbReference>
<accession>A0A806UDW2</accession>
<dbReference type="InterPro" id="IPR006195">
    <property type="entry name" value="aa-tRNA-synth_II"/>
</dbReference>
<dbReference type="InterPro" id="IPR012947">
    <property type="entry name" value="tRNA_SAD"/>
</dbReference>
<evidence type="ECO:0000256" key="8">
    <source>
        <dbReference type="ARBA" id="ARBA00022840"/>
    </source>
</evidence>
<evidence type="ECO:0000256" key="3">
    <source>
        <dbReference type="ARBA" id="ARBA00022555"/>
    </source>
</evidence>
<evidence type="ECO:0000256" key="13">
    <source>
        <dbReference type="HAMAP-Rule" id="MF_00184"/>
    </source>
</evidence>
<reference evidence="16 17" key="1">
    <citation type="submission" date="2015-01" db="EMBL/GenBank/DDBJ databases">
        <title>Genome sequence of bacillus megaterium Q3.</title>
        <authorList>
            <person name="Wang Y."/>
            <person name="Luo K."/>
            <person name="Bai L."/>
            <person name="Luo F."/>
        </authorList>
    </citation>
    <scope>NUCLEOTIDE SEQUENCE [LARGE SCALE GENOMIC DNA]</scope>
    <source>
        <strain evidence="16 17">Q3</strain>
    </source>
</reference>
<evidence type="ECO:0000313" key="17">
    <source>
        <dbReference type="Proteomes" id="UP000036410"/>
    </source>
</evidence>
<dbReference type="GO" id="GO:0140096">
    <property type="term" value="F:catalytic activity, acting on a protein"/>
    <property type="evidence" value="ECO:0007669"/>
    <property type="project" value="UniProtKB-ARBA"/>
</dbReference>
<dbReference type="FunFam" id="3.40.50.800:FF:000001">
    <property type="entry name" value="Threonine--tRNA ligase"/>
    <property type="match status" value="1"/>
</dbReference>
<dbReference type="FunFam" id="3.30.54.20:FF:000002">
    <property type="entry name" value="Threonine--tRNA ligase"/>
    <property type="match status" value="1"/>
</dbReference>
<dbReference type="NCBIfam" id="TIGR00418">
    <property type="entry name" value="thrS"/>
    <property type="match status" value="1"/>
</dbReference>
<dbReference type="PROSITE" id="PS51880">
    <property type="entry name" value="TGS"/>
    <property type="match status" value="1"/>
</dbReference>
<dbReference type="GO" id="GO:0046872">
    <property type="term" value="F:metal ion binding"/>
    <property type="evidence" value="ECO:0007669"/>
    <property type="project" value="UniProtKB-KW"/>
</dbReference>
<dbReference type="GO" id="GO:0000049">
    <property type="term" value="F:tRNA binding"/>
    <property type="evidence" value="ECO:0007669"/>
    <property type="project" value="UniProtKB-KW"/>
</dbReference>
<dbReference type="SUPFAM" id="SSF55681">
    <property type="entry name" value="Class II aaRS and biotin synthetases"/>
    <property type="match status" value="1"/>
</dbReference>
<feature type="binding site" evidence="13">
    <location>
        <position position="391"/>
    </location>
    <ligand>
        <name>Zn(2+)</name>
        <dbReference type="ChEBI" id="CHEBI:29105"/>
        <note>catalytic</note>
    </ligand>
</feature>
<keyword evidence="8 13" id="KW-0067">ATP-binding</keyword>
<dbReference type="GO" id="GO:0016740">
    <property type="term" value="F:transferase activity"/>
    <property type="evidence" value="ECO:0007669"/>
    <property type="project" value="UniProtKB-ARBA"/>
</dbReference>
<dbReference type="Gene3D" id="3.30.54.20">
    <property type="match status" value="1"/>
</dbReference>
<dbReference type="InterPro" id="IPR012675">
    <property type="entry name" value="Beta-grasp_dom_sf"/>
</dbReference>